<dbReference type="OrthoDB" id="5440at2759"/>
<sequence>MYANISDPPAPLPCAQLQKLTSGISLQPPLTRRGSGPGLLLLVSRHEYDEDVTHRDDAPTPVLKWAEEGYAVVQISAAAMEASAAAAEQAFSVAMEALERCESCQPKDAVGVVCYSSSLWNLAAPLLDKLPSVAAAVIYVDDQNPTGLLPTTVPSLRHVAGAAAAKTSRLGAPKEYRYPTVTAPQQRWFSPGHDDFDYAADSVAHSRSLQFLKPAMRGPFFDLESIWEEHTYYEFADRSVEHTMSTMVQEPYVNHVPTLTGGIGRLKLIDFYRHNFIFNNAADTSLELVSRTIGIDRVIDEFIFTFTHDREIDWLLPGVPPTHQKAEIPFVAVVNIRGDRLYHEHITWDQGTTLRQLGLMPDYLPFPYPVPGAPASAAVEYRVPVLGAATADKLRNRKTVPSNEMLQFRVRVKQGVNE</sequence>
<dbReference type="Gene3D" id="3.10.450.50">
    <property type="match status" value="1"/>
</dbReference>
<protein>
    <submittedName>
        <fullName evidence="1">LEA domain</fullName>
    </submittedName>
</protein>
<accession>A0A2H4SIH8</accession>
<dbReference type="SUPFAM" id="SSF54427">
    <property type="entry name" value="NTF2-like"/>
    <property type="match status" value="1"/>
</dbReference>
<evidence type="ECO:0000313" key="1">
    <source>
        <dbReference type="EMBL" id="ATY62890.1"/>
    </source>
</evidence>
<dbReference type="InterPro" id="IPR009959">
    <property type="entry name" value="Cyclase_SnoaL-like"/>
</dbReference>
<reference evidence="1 2" key="1">
    <citation type="journal article" date="2017" name="BMC Genomics">
        <title>Chromosome level assembly and secondary metabolite potential of the parasitic fungus Cordyceps militaris.</title>
        <authorList>
            <person name="Kramer G.J."/>
            <person name="Nodwell J.R."/>
        </authorList>
    </citation>
    <scope>NUCLEOTIDE SEQUENCE [LARGE SCALE GENOMIC DNA]</scope>
    <source>
        <strain evidence="1 2">ATCC 34164</strain>
    </source>
</reference>
<proteinExistence type="predicted"/>
<evidence type="ECO:0000313" key="2">
    <source>
        <dbReference type="Proteomes" id="UP000323067"/>
    </source>
</evidence>
<dbReference type="VEuPathDB" id="FungiDB:CCM_06771"/>
<dbReference type="VEuPathDB" id="FungiDB:A9K55_008135"/>
<dbReference type="InterPro" id="IPR032710">
    <property type="entry name" value="NTF2-like_dom_sf"/>
</dbReference>
<dbReference type="PANTHER" id="PTHR38436:SF3">
    <property type="entry name" value="CARBOXYMETHYLENEBUTENOLIDASE-RELATED"/>
    <property type="match status" value="1"/>
</dbReference>
<dbReference type="Proteomes" id="UP000323067">
    <property type="component" value="Chromosome vii"/>
</dbReference>
<dbReference type="PANTHER" id="PTHR38436">
    <property type="entry name" value="POLYKETIDE CYCLASE SNOAL-LIKE DOMAIN"/>
    <property type="match status" value="1"/>
</dbReference>
<dbReference type="AlphaFoldDB" id="A0A2H4SIH8"/>
<gene>
    <name evidence="1" type="ORF">A9K55_008135</name>
</gene>
<name>A0A2H4SIH8_CORMI</name>
<organism evidence="1 2">
    <name type="scientific">Cordyceps militaris</name>
    <name type="common">Caterpillar fungus</name>
    <name type="synonym">Clavaria militaris</name>
    <dbReference type="NCBI Taxonomy" id="73501"/>
    <lineage>
        <taxon>Eukaryota</taxon>
        <taxon>Fungi</taxon>
        <taxon>Dikarya</taxon>
        <taxon>Ascomycota</taxon>
        <taxon>Pezizomycotina</taxon>
        <taxon>Sordariomycetes</taxon>
        <taxon>Hypocreomycetidae</taxon>
        <taxon>Hypocreales</taxon>
        <taxon>Cordycipitaceae</taxon>
        <taxon>Cordyceps</taxon>
    </lineage>
</organism>
<dbReference type="GO" id="GO:0030638">
    <property type="term" value="P:polyketide metabolic process"/>
    <property type="evidence" value="ECO:0007669"/>
    <property type="project" value="InterPro"/>
</dbReference>
<dbReference type="EMBL" id="CP023324">
    <property type="protein sequence ID" value="ATY62890.1"/>
    <property type="molecule type" value="Genomic_DNA"/>
</dbReference>